<proteinExistence type="predicted"/>
<protein>
    <recommendedName>
        <fullName evidence="4">Alcohol dehydrogenase-like C-terminal domain-containing protein</fullName>
    </recommendedName>
</protein>
<accession>A0ABR1HQI7</accession>
<dbReference type="Gene3D" id="3.40.50.720">
    <property type="entry name" value="NAD(P)-binding Rossmann-like Domain"/>
    <property type="match status" value="1"/>
</dbReference>
<dbReference type="EMBL" id="JAZAVK010000102">
    <property type="protein sequence ID" value="KAK7423064.1"/>
    <property type="molecule type" value="Genomic_DNA"/>
</dbReference>
<name>A0ABR1HQI7_9HYPO</name>
<keyword evidence="1" id="KW-0560">Oxidoreductase</keyword>
<sequence>MGMPDGLNFEQAATLGLGTITVGQGLYQKAMQLDLPSASPEKKKENVLIYGGGTATAALGIQFARQSGYSVVTICAPANYDYVKSLGVDLALDFQEENVGAKIRRYTSDKLRFVWDTIEIPPTAQICADALTTQSDLQPAYGAVNPSTCPRSDVKSTSTVMYTVFGKAFEFGPQHMPASTENHEFGKRFYRIAEELYAKVSTSPQQLERYRSAKQSVCAIRAW</sequence>
<dbReference type="InterPro" id="IPR036291">
    <property type="entry name" value="NAD(P)-bd_dom_sf"/>
</dbReference>
<comment type="caution">
    <text evidence="2">The sequence shown here is derived from an EMBL/GenBank/DDBJ whole genome shotgun (WGS) entry which is preliminary data.</text>
</comment>
<organism evidence="2 3">
    <name type="scientific">Neonectria magnoliae</name>
    <dbReference type="NCBI Taxonomy" id="2732573"/>
    <lineage>
        <taxon>Eukaryota</taxon>
        <taxon>Fungi</taxon>
        <taxon>Dikarya</taxon>
        <taxon>Ascomycota</taxon>
        <taxon>Pezizomycotina</taxon>
        <taxon>Sordariomycetes</taxon>
        <taxon>Hypocreomycetidae</taxon>
        <taxon>Hypocreales</taxon>
        <taxon>Nectriaceae</taxon>
        <taxon>Neonectria</taxon>
    </lineage>
</organism>
<dbReference type="InterPro" id="IPR047122">
    <property type="entry name" value="Trans-enoyl_RdTase-like"/>
</dbReference>
<keyword evidence="3" id="KW-1185">Reference proteome</keyword>
<dbReference type="Proteomes" id="UP001498421">
    <property type="component" value="Unassembled WGS sequence"/>
</dbReference>
<evidence type="ECO:0008006" key="4">
    <source>
        <dbReference type="Google" id="ProtNLM"/>
    </source>
</evidence>
<dbReference type="Gene3D" id="3.90.180.10">
    <property type="entry name" value="Medium-chain alcohol dehydrogenases, catalytic domain"/>
    <property type="match status" value="1"/>
</dbReference>
<evidence type="ECO:0000256" key="1">
    <source>
        <dbReference type="ARBA" id="ARBA00023002"/>
    </source>
</evidence>
<evidence type="ECO:0000313" key="2">
    <source>
        <dbReference type="EMBL" id="KAK7423064.1"/>
    </source>
</evidence>
<gene>
    <name evidence="2" type="ORF">QQZ08_009231</name>
</gene>
<dbReference type="PANTHER" id="PTHR45348:SF2">
    <property type="entry name" value="ZINC-TYPE ALCOHOL DEHYDROGENASE-LIKE PROTEIN C2E1P3.01"/>
    <property type="match status" value="1"/>
</dbReference>
<dbReference type="PANTHER" id="PTHR45348">
    <property type="entry name" value="HYPOTHETICAL OXIDOREDUCTASE (EUROFUNG)"/>
    <property type="match status" value="1"/>
</dbReference>
<evidence type="ECO:0000313" key="3">
    <source>
        <dbReference type="Proteomes" id="UP001498421"/>
    </source>
</evidence>
<dbReference type="SUPFAM" id="SSF51735">
    <property type="entry name" value="NAD(P)-binding Rossmann-fold domains"/>
    <property type="match status" value="1"/>
</dbReference>
<reference evidence="2 3" key="1">
    <citation type="journal article" date="2025" name="Microbiol. Resour. Announc.">
        <title>Draft genome sequences for Neonectria magnoliae and Neonectria punicea, canker pathogens of Liriodendron tulipifera and Acer saccharum in West Virginia.</title>
        <authorList>
            <person name="Petronek H.M."/>
            <person name="Kasson M.T."/>
            <person name="Metheny A.M."/>
            <person name="Stauder C.M."/>
            <person name="Lovett B."/>
            <person name="Lynch S.C."/>
            <person name="Garnas J.R."/>
            <person name="Kasson L.R."/>
            <person name="Stajich J.E."/>
        </authorList>
    </citation>
    <scope>NUCLEOTIDE SEQUENCE [LARGE SCALE GENOMIC DNA]</scope>
    <source>
        <strain evidence="2 3">NRRL 64651</strain>
    </source>
</reference>